<reference evidence="1 2" key="1">
    <citation type="journal article" date="2015" name="PeerJ">
        <title>First genomic representation of candidate bacterial phylum KSB3 points to enhanced environmental sensing as a trigger of wastewater bulking.</title>
        <authorList>
            <person name="Sekiguchi Y."/>
            <person name="Ohashi A."/>
            <person name="Parks D.H."/>
            <person name="Yamauchi T."/>
            <person name="Tyson G.W."/>
            <person name="Hugenholtz P."/>
        </authorList>
    </citation>
    <scope>NUCLEOTIDE SEQUENCE [LARGE SCALE GENOMIC DNA]</scope>
</reference>
<name>A0A081BUZ4_VECG1</name>
<organism evidence="1 2">
    <name type="scientific">Vecturithrix granuli</name>
    <dbReference type="NCBI Taxonomy" id="1499967"/>
    <lineage>
        <taxon>Bacteria</taxon>
        <taxon>Candidatus Moduliflexota</taxon>
        <taxon>Candidatus Vecturitrichia</taxon>
        <taxon>Candidatus Vecturitrichales</taxon>
        <taxon>Candidatus Vecturitrichaceae</taxon>
        <taxon>Candidatus Vecturithrix</taxon>
    </lineage>
</organism>
<evidence type="ECO:0000313" key="1">
    <source>
        <dbReference type="EMBL" id="GAK56149.1"/>
    </source>
</evidence>
<sequence length="199" mass="22660">MILKPQDVVILIKLVVWENQAWSYASLSQELFMSPSEVHAGIKRAMDAKLFDQYRKVPLKTALKEFLIYGVKYVYIPERGSLTRGLPTCYAAPPLKDLLTPTDEMIPVWPDPEGECRGYEFSPLYKSVPKAAKRDRKLYELLALVDTLRDERARDKDLAIREITSRMECGSTPSFRPVSRKESLSNTGMLMMGPVRASD</sequence>
<protein>
    <submittedName>
        <fullName evidence="1">Uncharacterized protein</fullName>
    </submittedName>
</protein>
<gene>
    <name evidence="1" type="ORF">U27_03111</name>
</gene>
<proteinExistence type="predicted"/>
<dbReference type="HOGENOM" id="CLU_099442_0_0_0"/>
<keyword evidence="2" id="KW-1185">Reference proteome</keyword>
<accession>A0A081BUZ4</accession>
<dbReference type="Proteomes" id="UP000030661">
    <property type="component" value="Unassembled WGS sequence"/>
</dbReference>
<evidence type="ECO:0000313" key="2">
    <source>
        <dbReference type="Proteomes" id="UP000030661"/>
    </source>
</evidence>
<dbReference type="AlphaFoldDB" id="A0A081BUZ4"/>
<dbReference type="EMBL" id="DF820464">
    <property type="protein sequence ID" value="GAK56149.1"/>
    <property type="molecule type" value="Genomic_DNA"/>
</dbReference>